<dbReference type="EMBL" id="PDEM01000022">
    <property type="protein sequence ID" value="PHZ84786.1"/>
    <property type="molecule type" value="Genomic_DNA"/>
</dbReference>
<reference evidence="1 2" key="1">
    <citation type="submission" date="2017-10" db="EMBL/GenBank/DDBJ databases">
        <title>Frigbacter circumglobatus gen. nov. sp. nov., isolated from sediment cultured in situ.</title>
        <authorList>
            <person name="Zhao Z."/>
        </authorList>
    </citation>
    <scope>NUCLEOTIDE SEQUENCE [LARGE SCALE GENOMIC DNA]</scope>
    <source>
        <strain evidence="1 2">ZYL</strain>
    </source>
</reference>
<dbReference type="AlphaFoldDB" id="A0A2G4YTL4"/>
<name>A0A2G4YTL4_9PROT</name>
<dbReference type="GO" id="GO:0016829">
    <property type="term" value="F:lyase activity"/>
    <property type="evidence" value="ECO:0007669"/>
    <property type="project" value="InterPro"/>
</dbReference>
<comment type="caution">
    <text evidence="1">The sequence shown here is derived from an EMBL/GenBank/DDBJ whole genome shotgun (WGS) entry which is preliminary data.</text>
</comment>
<dbReference type="SUPFAM" id="SSF160104">
    <property type="entry name" value="Acetoacetate decarboxylase-like"/>
    <property type="match status" value="1"/>
</dbReference>
<evidence type="ECO:0008006" key="3">
    <source>
        <dbReference type="Google" id="ProtNLM"/>
    </source>
</evidence>
<dbReference type="RefSeq" id="WP_099472847.1">
    <property type="nucleotide sequence ID" value="NZ_CP041025.1"/>
</dbReference>
<proteinExistence type="predicted"/>
<keyword evidence="2" id="KW-1185">Reference proteome</keyword>
<dbReference type="Pfam" id="PF06314">
    <property type="entry name" value="ADC"/>
    <property type="match status" value="1"/>
</dbReference>
<evidence type="ECO:0000313" key="1">
    <source>
        <dbReference type="EMBL" id="PHZ84786.1"/>
    </source>
</evidence>
<dbReference type="InParanoid" id="A0A2G4YTL4"/>
<protein>
    <recommendedName>
        <fullName evidence="3">Acetoacetate decarboxylase</fullName>
    </recommendedName>
</protein>
<dbReference type="OrthoDB" id="47893at2"/>
<dbReference type="Gene3D" id="2.40.400.10">
    <property type="entry name" value="Acetoacetate decarboxylase-like"/>
    <property type="match status" value="1"/>
</dbReference>
<organism evidence="1 2">
    <name type="scientific">Paremcibacter congregatus</name>
    <dbReference type="NCBI Taxonomy" id="2043170"/>
    <lineage>
        <taxon>Bacteria</taxon>
        <taxon>Pseudomonadati</taxon>
        <taxon>Pseudomonadota</taxon>
        <taxon>Alphaproteobacteria</taxon>
        <taxon>Emcibacterales</taxon>
        <taxon>Emcibacteraceae</taxon>
        <taxon>Paremcibacter</taxon>
    </lineage>
</organism>
<evidence type="ECO:0000313" key="2">
    <source>
        <dbReference type="Proteomes" id="UP000229730"/>
    </source>
</evidence>
<sequence>MSYLFRPNHLYRMPTHFGPSLGARQGVNGRRYECIDGPNDLVVMATFKANKEQLEALLPPGFSLREPYTVVLDFSFITNIEWLAGRGYNTFGVSTPVTYHGKEGDVHGDFSLVLWENKADPIITGREDLGVAKIYCEIPEPQCIGNDIICRASWDGFEFASLKLSNLKEVDPETFGAESGTANAVPSAGGLYYKYIPKTGCPGEADAAYVTLMPEDWPNMKVQQLQQADAAVSRFREATWEQLPTLVHIVNCLSDLTLGECTQAIVVKTCGGKDLSDVRIVH</sequence>
<dbReference type="Proteomes" id="UP000229730">
    <property type="component" value="Unassembled WGS sequence"/>
</dbReference>
<dbReference type="InterPro" id="IPR010451">
    <property type="entry name" value="Acetoacetate_decarboxylase"/>
</dbReference>
<dbReference type="InterPro" id="IPR023375">
    <property type="entry name" value="ADC_dom_sf"/>
</dbReference>
<gene>
    <name evidence="1" type="ORF">CRD36_10165</name>
</gene>
<accession>A0A2G4YTL4</accession>